<dbReference type="AlphaFoldDB" id="A0A917JAS4"/>
<feature type="signal peptide" evidence="1">
    <location>
        <begin position="1"/>
        <end position="28"/>
    </location>
</feature>
<accession>A0A917JAS4</accession>
<reference evidence="2" key="1">
    <citation type="journal article" date="2014" name="Int. J. Syst. Evol. Microbiol.">
        <title>Complete genome sequence of Corynebacterium casei LMG S-19264T (=DSM 44701T), isolated from a smear-ripened cheese.</title>
        <authorList>
            <consortium name="US DOE Joint Genome Institute (JGI-PGF)"/>
            <person name="Walter F."/>
            <person name="Albersmeier A."/>
            <person name="Kalinowski J."/>
            <person name="Ruckert C."/>
        </authorList>
    </citation>
    <scope>NUCLEOTIDE SEQUENCE</scope>
    <source>
        <strain evidence="2">CCM 8711</strain>
    </source>
</reference>
<comment type="caution">
    <text evidence="2">The sequence shown here is derived from an EMBL/GenBank/DDBJ whole genome shotgun (WGS) entry which is preliminary data.</text>
</comment>
<proteinExistence type="predicted"/>
<dbReference type="RefSeq" id="WP_188417032.1">
    <property type="nucleotide sequence ID" value="NZ_BMDO01000006.1"/>
</dbReference>
<dbReference type="EMBL" id="BMDO01000006">
    <property type="protein sequence ID" value="GGI51177.1"/>
    <property type="molecule type" value="Genomic_DNA"/>
</dbReference>
<keyword evidence="1" id="KW-0732">Signal</keyword>
<reference evidence="2" key="2">
    <citation type="submission" date="2020-09" db="EMBL/GenBank/DDBJ databases">
        <authorList>
            <person name="Sun Q."/>
            <person name="Sedlacek I."/>
        </authorList>
    </citation>
    <scope>NUCLEOTIDE SEQUENCE</scope>
    <source>
        <strain evidence="2">CCM 8711</strain>
    </source>
</reference>
<evidence type="ECO:0000313" key="2">
    <source>
        <dbReference type="EMBL" id="GGI51177.1"/>
    </source>
</evidence>
<organism evidence="2 3">
    <name type="scientific">Mucilaginibacter galii</name>
    <dbReference type="NCBI Taxonomy" id="2005073"/>
    <lineage>
        <taxon>Bacteria</taxon>
        <taxon>Pseudomonadati</taxon>
        <taxon>Bacteroidota</taxon>
        <taxon>Sphingobacteriia</taxon>
        <taxon>Sphingobacteriales</taxon>
        <taxon>Sphingobacteriaceae</taxon>
        <taxon>Mucilaginibacter</taxon>
    </lineage>
</organism>
<protein>
    <recommendedName>
        <fullName evidence="4">Lipoprotein</fullName>
    </recommendedName>
</protein>
<evidence type="ECO:0000256" key="1">
    <source>
        <dbReference type="SAM" id="SignalP"/>
    </source>
</evidence>
<keyword evidence="3" id="KW-1185">Reference proteome</keyword>
<evidence type="ECO:0008006" key="4">
    <source>
        <dbReference type="Google" id="ProtNLM"/>
    </source>
</evidence>
<feature type="chain" id="PRO_5036927149" description="Lipoprotein" evidence="1">
    <location>
        <begin position="29"/>
        <end position="165"/>
    </location>
</feature>
<dbReference type="Proteomes" id="UP000662074">
    <property type="component" value="Unassembled WGS sequence"/>
</dbReference>
<name>A0A917JAS4_9SPHI</name>
<sequence length="165" mass="18312">MKMIKNTYQHIAIILSVLSLCTACQSSAKKNTGGDTTQTKGKKGKISKRTQDGCYLYTSGNKMQDTLYVQLHIQDNKVSGKMTNEIFEKDSRKGTLTGTMNTDKSINAIWAFMQEGVKDTMAVEFRLNHTSLLQKPLKADAATGRQITDHAAPYSIELKPTDCNK</sequence>
<gene>
    <name evidence="2" type="ORF">GCM10011425_23890</name>
</gene>
<evidence type="ECO:0000313" key="3">
    <source>
        <dbReference type="Proteomes" id="UP000662074"/>
    </source>
</evidence>